<dbReference type="PROSITE" id="PS01228">
    <property type="entry name" value="COF_1"/>
    <property type="match status" value="1"/>
</dbReference>
<sequence length="273" mass="29202">MACIIFTDLDGTLLNGETYAYQAALPTLAKLADQGIPVIPVTSKTRQEVAQLRQDVGLRDPFVVENGSAIYIPIDHPGFALPPGDDVDGYRVLQLGCNYVTARAGLKAIAQDLGRPLKGFGDWTVDQVVQLTGLSFTEAKQAKAREFTEPFMTPKNVPADQLREAVAAMGFRVVIGDRFSHLIGSEAGKGHAVRQLVQLYQASSPEALPITTIGLGNSPNDLDMLENVDYPIVLPSAHGPHPQLADRGWQVAPAPAPEGWAIAVETVLAAVMA</sequence>
<accession>A0A1U7J624</accession>
<dbReference type="Gene3D" id="3.40.50.1000">
    <property type="entry name" value="HAD superfamily/HAD-like"/>
    <property type="match status" value="1"/>
</dbReference>
<dbReference type="PANTHER" id="PTHR10000">
    <property type="entry name" value="PHOSPHOSERINE PHOSPHATASE"/>
    <property type="match status" value="1"/>
</dbReference>
<dbReference type="NCBIfam" id="TIGR01486">
    <property type="entry name" value="HAD-SF-IIB-MPGP"/>
    <property type="match status" value="1"/>
</dbReference>
<organism evidence="4 5">
    <name type="scientific">Phormidium tenue NIES-30</name>
    <dbReference type="NCBI Taxonomy" id="549789"/>
    <lineage>
        <taxon>Bacteria</taxon>
        <taxon>Bacillati</taxon>
        <taxon>Cyanobacteriota</taxon>
        <taxon>Cyanophyceae</taxon>
        <taxon>Oscillatoriophycideae</taxon>
        <taxon>Oscillatoriales</taxon>
        <taxon>Oscillatoriaceae</taxon>
        <taxon>Phormidium</taxon>
    </lineage>
</organism>
<dbReference type="AlphaFoldDB" id="A0A1U7J624"/>
<name>A0A1U7J624_9CYAN</name>
<protein>
    <submittedName>
        <fullName evidence="4">Haloacid dehalogenase</fullName>
    </submittedName>
</protein>
<reference evidence="4 5" key="1">
    <citation type="submission" date="2016-11" db="EMBL/GenBank/DDBJ databases">
        <title>Draft Genome Sequences of Nine Cyanobacterial Strains from Diverse Habitats.</title>
        <authorList>
            <person name="Zhu T."/>
            <person name="Hou S."/>
            <person name="Lu X."/>
            <person name="Hess W.R."/>
        </authorList>
    </citation>
    <scope>NUCLEOTIDE SEQUENCE [LARGE SCALE GENOMIC DNA]</scope>
    <source>
        <strain evidence="4 5">NIES-30</strain>
    </source>
</reference>
<dbReference type="SFLD" id="SFLDS00003">
    <property type="entry name" value="Haloacid_Dehalogenase"/>
    <property type="match status" value="1"/>
</dbReference>
<keyword evidence="5" id="KW-1185">Reference proteome</keyword>
<keyword evidence="2" id="KW-0378">Hydrolase</keyword>
<gene>
    <name evidence="4" type="ORF">NIES30_10095</name>
</gene>
<keyword evidence="3" id="KW-0460">Magnesium</keyword>
<dbReference type="EMBL" id="MRCG01000006">
    <property type="protein sequence ID" value="OKH48372.1"/>
    <property type="molecule type" value="Genomic_DNA"/>
</dbReference>
<dbReference type="PANTHER" id="PTHR10000:SF8">
    <property type="entry name" value="HAD SUPERFAMILY HYDROLASE-LIKE, TYPE 3"/>
    <property type="match status" value="1"/>
</dbReference>
<dbReference type="RefSeq" id="WP_073608301.1">
    <property type="nucleotide sequence ID" value="NZ_MRCG01000006.1"/>
</dbReference>
<dbReference type="GO" id="GO:0000287">
    <property type="term" value="F:magnesium ion binding"/>
    <property type="evidence" value="ECO:0007669"/>
    <property type="project" value="TreeGrafter"/>
</dbReference>
<dbReference type="GO" id="GO:0005829">
    <property type="term" value="C:cytosol"/>
    <property type="evidence" value="ECO:0007669"/>
    <property type="project" value="TreeGrafter"/>
</dbReference>
<evidence type="ECO:0000256" key="3">
    <source>
        <dbReference type="ARBA" id="ARBA00022842"/>
    </source>
</evidence>
<evidence type="ECO:0000256" key="2">
    <source>
        <dbReference type="ARBA" id="ARBA00022801"/>
    </source>
</evidence>
<dbReference type="SFLD" id="SFLDG01140">
    <property type="entry name" value="C2.B:_Phosphomannomutase_and_P"/>
    <property type="match status" value="1"/>
</dbReference>
<dbReference type="GO" id="GO:0051479">
    <property type="term" value="P:mannosylglycerate biosynthetic process"/>
    <property type="evidence" value="ECO:0007669"/>
    <property type="project" value="InterPro"/>
</dbReference>
<evidence type="ECO:0000313" key="5">
    <source>
        <dbReference type="Proteomes" id="UP000185557"/>
    </source>
</evidence>
<proteinExistence type="predicted"/>
<dbReference type="OrthoDB" id="193379at2"/>
<evidence type="ECO:0000256" key="1">
    <source>
        <dbReference type="ARBA" id="ARBA00022723"/>
    </source>
</evidence>
<dbReference type="Proteomes" id="UP000185557">
    <property type="component" value="Unassembled WGS sequence"/>
</dbReference>
<dbReference type="InterPro" id="IPR006381">
    <property type="entry name" value="HAD-SF-IIB-MPGP"/>
</dbReference>
<dbReference type="Gene3D" id="3.30.980.20">
    <property type="entry name" value="Putative mannosyl-3-phosphoglycerate phosphatase, domain 2"/>
    <property type="match status" value="1"/>
</dbReference>
<comment type="caution">
    <text evidence="4">The sequence shown here is derived from an EMBL/GenBank/DDBJ whole genome shotgun (WGS) entry which is preliminary data.</text>
</comment>
<dbReference type="Pfam" id="PF08282">
    <property type="entry name" value="Hydrolase_3"/>
    <property type="match status" value="1"/>
</dbReference>
<evidence type="ECO:0000313" key="4">
    <source>
        <dbReference type="EMBL" id="OKH48372.1"/>
    </source>
</evidence>
<dbReference type="SUPFAM" id="SSF56784">
    <property type="entry name" value="HAD-like"/>
    <property type="match status" value="1"/>
</dbReference>
<dbReference type="InterPro" id="IPR036412">
    <property type="entry name" value="HAD-like_sf"/>
</dbReference>
<dbReference type="SFLD" id="SFLDG01142">
    <property type="entry name" value="C2.B.2:_Mannosyl-3-phosphoglyc"/>
    <property type="match status" value="1"/>
</dbReference>
<dbReference type="InterPro" id="IPR023214">
    <property type="entry name" value="HAD_sf"/>
</dbReference>
<dbReference type="STRING" id="549789.NIES30_10095"/>
<dbReference type="GO" id="GO:0050531">
    <property type="term" value="F:mannosyl-3-phosphoglycerate phosphatase activity"/>
    <property type="evidence" value="ECO:0007669"/>
    <property type="project" value="InterPro"/>
</dbReference>
<keyword evidence="1" id="KW-0479">Metal-binding</keyword>